<evidence type="ECO:0000313" key="2">
    <source>
        <dbReference type="Ensembl" id="ENSACAP00000012210.3"/>
    </source>
</evidence>
<name>G1KMB8_ANOCA</name>
<dbReference type="GO" id="GO:0030133">
    <property type="term" value="C:transport vesicle"/>
    <property type="evidence" value="ECO:0000318"/>
    <property type="project" value="GO_Central"/>
</dbReference>
<dbReference type="eggNOG" id="ENOG502QUS7">
    <property type="taxonomic scope" value="Eukaryota"/>
</dbReference>
<feature type="transmembrane region" description="Helical" evidence="1">
    <location>
        <begin position="109"/>
        <end position="129"/>
    </location>
</feature>
<dbReference type="InParanoid" id="G1KMB8"/>
<feature type="transmembrane region" description="Helical" evidence="1">
    <location>
        <begin position="149"/>
        <end position="171"/>
    </location>
</feature>
<organism evidence="2 3">
    <name type="scientific">Anolis carolinensis</name>
    <name type="common">Green anole</name>
    <name type="synonym">American chameleon</name>
    <dbReference type="NCBI Taxonomy" id="28377"/>
    <lineage>
        <taxon>Eukaryota</taxon>
        <taxon>Metazoa</taxon>
        <taxon>Chordata</taxon>
        <taxon>Craniata</taxon>
        <taxon>Vertebrata</taxon>
        <taxon>Euteleostomi</taxon>
        <taxon>Lepidosauria</taxon>
        <taxon>Squamata</taxon>
        <taxon>Bifurcata</taxon>
        <taxon>Unidentata</taxon>
        <taxon>Episquamata</taxon>
        <taxon>Toxicofera</taxon>
        <taxon>Iguania</taxon>
        <taxon>Dactyloidae</taxon>
        <taxon>Anolis</taxon>
    </lineage>
</organism>
<evidence type="ECO:0000313" key="3">
    <source>
        <dbReference type="Proteomes" id="UP000001646"/>
    </source>
</evidence>
<reference evidence="2" key="2">
    <citation type="submission" date="2025-08" db="UniProtKB">
        <authorList>
            <consortium name="Ensembl"/>
        </authorList>
    </citation>
    <scope>IDENTIFICATION</scope>
</reference>
<keyword evidence="3" id="KW-1185">Reference proteome</keyword>
<dbReference type="Proteomes" id="UP000001646">
    <property type="component" value="Chromosome 2"/>
</dbReference>
<keyword evidence="1" id="KW-1133">Transmembrane helix</keyword>
<dbReference type="InterPro" id="IPR028066">
    <property type="entry name" value="TMEM187"/>
</dbReference>
<dbReference type="HOGENOM" id="CLU_093204_0_0_1"/>
<dbReference type="GeneTree" id="ENSGT00390000011272"/>
<feature type="transmembrane region" description="Helical" evidence="1">
    <location>
        <begin position="76"/>
        <end position="97"/>
    </location>
</feature>
<evidence type="ECO:0000256" key="1">
    <source>
        <dbReference type="SAM" id="Phobius"/>
    </source>
</evidence>
<reference evidence="2 3" key="1">
    <citation type="submission" date="2009-12" db="EMBL/GenBank/DDBJ databases">
        <title>The Genome Sequence of Anolis carolinensis (Green Anole Lizard).</title>
        <authorList>
            <consortium name="The Genome Sequencing Platform"/>
            <person name="Di Palma F."/>
            <person name="Alfoldi J."/>
            <person name="Heiman D."/>
            <person name="Young S."/>
            <person name="Grabherr M."/>
            <person name="Johnson J."/>
            <person name="Lander E.S."/>
            <person name="Lindblad-Toh K."/>
        </authorList>
    </citation>
    <scope>NUCLEOTIDE SEQUENCE [LARGE SCALE GENOMIC DNA]</scope>
    <source>
        <strain evidence="2 3">JBL SC #1</strain>
    </source>
</reference>
<feature type="transmembrane region" description="Helical" evidence="1">
    <location>
        <begin position="43"/>
        <end position="64"/>
    </location>
</feature>
<dbReference type="AlphaFoldDB" id="G1KMB8"/>
<dbReference type="PANTHER" id="PTHR15066:SF0">
    <property type="entry name" value="TRANSMEMBRANE PROTEIN 187"/>
    <property type="match status" value="1"/>
</dbReference>
<dbReference type="STRING" id="28377.ENSACAP00000012210"/>
<reference evidence="2" key="3">
    <citation type="submission" date="2025-09" db="UniProtKB">
        <authorList>
            <consortium name="Ensembl"/>
        </authorList>
    </citation>
    <scope>IDENTIFICATION</scope>
</reference>
<proteinExistence type="predicted"/>
<keyword evidence="1" id="KW-0812">Transmembrane</keyword>
<keyword evidence="1" id="KW-0472">Membrane</keyword>
<dbReference type="PANTHER" id="PTHR15066">
    <property type="entry name" value="TRANSMEMBRANE PROTEIN 187"/>
    <property type="match status" value="1"/>
</dbReference>
<dbReference type="Ensembl" id="ENSACAT00000012460.3">
    <property type="protein sequence ID" value="ENSACAP00000012210.3"/>
    <property type="gene ID" value="ENSACAG00000012472.3"/>
</dbReference>
<dbReference type="Pfam" id="PF15100">
    <property type="entry name" value="TMEM187"/>
    <property type="match status" value="1"/>
</dbReference>
<gene>
    <name evidence="2" type="primary">TMEM187</name>
</gene>
<protein>
    <submittedName>
        <fullName evidence="2">Transmembrane protein 187</fullName>
    </submittedName>
</protein>
<accession>G1KMB8</accession>
<sequence>KQPESQQHLVLCMGIVASGILDGVQIETGFEHYAEPTLSQLPAILSMPANCLVSVAYVLLGWYWLPSGGKKSPTFYFQEVFALMALVYGPVQWIRLWTQHRWAAILDQWLTLPIFAWVMVWCHFLEHGWKPITFLAMEMTSLMSYSLALLHLQGFELALGGHIFIVVWKAWKMQRHFGNEMSFRILVLGKLSCLGFVCLKLWDQELVQWALFRRLTGHFWSKICDVLQFHCAFLFLTQLSRRQLRPL</sequence>
<dbReference type="Bgee" id="ENSACAG00000012472">
    <property type="expression patterns" value="Expressed in forelimb bud and 12 other cell types or tissues"/>
</dbReference>